<dbReference type="GO" id="GO:0005743">
    <property type="term" value="C:mitochondrial inner membrane"/>
    <property type="evidence" value="ECO:0007669"/>
    <property type="project" value="UniProtKB-SubCell"/>
</dbReference>
<evidence type="ECO:0000313" key="7">
    <source>
        <dbReference type="Proteomes" id="UP000053237"/>
    </source>
</evidence>
<reference evidence="6 7" key="1">
    <citation type="submission" date="2012-05" db="EMBL/GenBank/DDBJ databases">
        <title>Recombination and specialization in a pathogen metapopulation.</title>
        <authorList>
            <person name="Gardiner A."/>
            <person name="Kemen E."/>
            <person name="Schultz-Larsen T."/>
            <person name="MacLean D."/>
            <person name="Van Oosterhout C."/>
            <person name="Jones J.D.G."/>
        </authorList>
    </citation>
    <scope>NUCLEOTIDE SEQUENCE [LARGE SCALE GENOMIC DNA]</scope>
    <source>
        <strain evidence="6 7">Ac Nc2</strain>
    </source>
</reference>
<keyword evidence="7" id="KW-1185">Reference proteome</keyword>
<keyword evidence="4 5" id="KW-0472">Membrane</keyword>
<keyword evidence="3" id="KW-0496">Mitochondrion</keyword>
<evidence type="ECO:0000256" key="1">
    <source>
        <dbReference type="ARBA" id="ARBA00004273"/>
    </source>
</evidence>
<dbReference type="Proteomes" id="UP000053237">
    <property type="component" value="Unassembled WGS sequence"/>
</dbReference>
<dbReference type="InterPro" id="IPR039297">
    <property type="entry name" value="COX7a"/>
</dbReference>
<dbReference type="OrthoDB" id="157262at2759"/>
<comment type="subcellular location">
    <subcellularLocation>
        <location evidence="1">Mitochondrion inner membrane</location>
    </subcellularLocation>
</comment>
<name>A0A024G909_9STRA</name>
<proteinExistence type="predicted"/>
<dbReference type="InParanoid" id="A0A024G909"/>
<evidence type="ECO:0000256" key="5">
    <source>
        <dbReference type="SAM" id="Phobius"/>
    </source>
</evidence>
<keyword evidence="2" id="KW-0999">Mitochondrion inner membrane</keyword>
<feature type="transmembrane region" description="Helical" evidence="5">
    <location>
        <begin position="48"/>
        <end position="65"/>
    </location>
</feature>
<organism evidence="6 7">
    <name type="scientific">Albugo candida</name>
    <dbReference type="NCBI Taxonomy" id="65357"/>
    <lineage>
        <taxon>Eukaryota</taxon>
        <taxon>Sar</taxon>
        <taxon>Stramenopiles</taxon>
        <taxon>Oomycota</taxon>
        <taxon>Peronosporomycetes</taxon>
        <taxon>Albuginales</taxon>
        <taxon>Albuginaceae</taxon>
        <taxon>Albugo</taxon>
    </lineage>
</organism>
<evidence type="ECO:0000313" key="6">
    <source>
        <dbReference type="EMBL" id="CCI43346.1"/>
    </source>
</evidence>
<keyword evidence="5" id="KW-0812">Transmembrane</keyword>
<gene>
    <name evidence="6" type="ORF">BN9_041300</name>
</gene>
<accession>A0A024G909</accession>
<dbReference type="Pfam" id="PF02238">
    <property type="entry name" value="COX7a"/>
    <property type="match status" value="1"/>
</dbReference>
<dbReference type="EMBL" id="CAIX01000047">
    <property type="protein sequence ID" value="CCI43346.1"/>
    <property type="molecule type" value="Genomic_DNA"/>
</dbReference>
<evidence type="ECO:0000256" key="4">
    <source>
        <dbReference type="ARBA" id="ARBA00023136"/>
    </source>
</evidence>
<sequence length="79" mass="8840">MRARFITSFIQQRGVSGLVNKPNHVPQDQTLFTHKKSPTYLVRKSDKNIFYLILGLSGLGFAQALRGEFNMATGRGKAD</sequence>
<evidence type="ECO:0000256" key="3">
    <source>
        <dbReference type="ARBA" id="ARBA00023128"/>
    </source>
</evidence>
<keyword evidence="5" id="KW-1133">Transmembrane helix</keyword>
<comment type="caution">
    <text evidence="6">The sequence shown here is derived from an EMBL/GenBank/DDBJ whole genome shotgun (WGS) entry which is preliminary data.</text>
</comment>
<protein>
    <submittedName>
        <fullName evidence="6">Uncharacterized protein</fullName>
    </submittedName>
</protein>
<dbReference type="AlphaFoldDB" id="A0A024G909"/>
<evidence type="ECO:0000256" key="2">
    <source>
        <dbReference type="ARBA" id="ARBA00022792"/>
    </source>
</evidence>